<keyword evidence="8" id="KW-0375">Hydrogen ion transport</keyword>
<proteinExistence type="inferred from homology"/>
<dbReference type="Proteomes" id="UP000197032">
    <property type="component" value="Unassembled WGS sequence"/>
</dbReference>
<dbReference type="InterPro" id="IPR001469">
    <property type="entry name" value="ATP_synth_F1_dsu/esu"/>
</dbReference>
<keyword evidence="6 8" id="KW-0139">CF(1)</keyword>
<dbReference type="InterPro" id="IPR036794">
    <property type="entry name" value="ATP_F1_dsu/esu_C_sf"/>
</dbReference>
<evidence type="ECO:0000256" key="7">
    <source>
        <dbReference type="ARBA" id="ARBA00023310"/>
    </source>
</evidence>
<dbReference type="GO" id="GO:0005886">
    <property type="term" value="C:plasma membrane"/>
    <property type="evidence" value="ECO:0007669"/>
    <property type="project" value="UniProtKB-SubCell"/>
</dbReference>
<evidence type="ECO:0000256" key="8">
    <source>
        <dbReference type="HAMAP-Rule" id="MF_00530"/>
    </source>
</evidence>
<evidence type="ECO:0000256" key="1">
    <source>
        <dbReference type="ARBA" id="ARBA00004202"/>
    </source>
</evidence>
<organism evidence="12 13">
    <name type="scientific">Calderihabitans maritimus</name>
    <dbReference type="NCBI Taxonomy" id="1246530"/>
    <lineage>
        <taxon>Bacteria</taxon>
        <taxon>Bacillati</taxon>
        <taxon>Bacillota</taxon>
        <taxon>Clostridia</taxon>
        <taxon>Neomoorellales</taxon>
        <taxon>Calderihabitantaceae</taxon>
        <taxon>Calderihabitans</taxon>
    </lineage>
</organism>
<dbReference type="InterPro" id="IPR036771">
    <property type="entry name" value="ATPsynth_dsu/esu_N"/>
</dbReference>
<gene>
    <name evidence="8" type="primary">atpC</name>
    <name evidence="12" type="ORF">KKC1_29660</name>
</gene>
<evidence type="ECO:0000256" key="2">
    <source>
        <dbReference type="ARBA" id="ARBA00005712"/>
    </source>
</evidence>
<dbReference type="NCBIfam" id="NF009980">
    <property type="entry name" value="PRK13446.1"/>
    <property type="match status" value="1"/>
</dbReference>
<dbReference type="AlphaFoldDB" id="A0A1Z5HX30"/>
<dbReference type="PANTHER" id="PTHR13822">
    <property type="entry name" value="ATP SYNTHASE DELTA/EPSILON CHAIN"/>
    <property type="match status" value="1"/>
</dbReference>
<feature type="domain" description="ATP synthase F1 complex delta/epsilon subunit N-terminal" evidence="11">
    <location>
        <begin position="7"/>
        <end position="84"/>
    </location>
</feature>
<keyword evidence="3 8" id="KW-0813">Transport</keyword>
<dbReference type="GO" id="GO:0046933">
    <property type="term" value="F:proton-transporting ATP synthase activity, rotational mechanism"/>
    <property type="evidence" value="ECO:0007669"/>
    <property type="project" value="UniProtKB-UniRule"/>
</dbReference>
<dbReference type="InterPro" id="IPR020547">
    <property type="entry name" value="ATP_synth_F1_esu_C"/>
</dbReference>
<evidence type="ECO:0000256" key="3">
    <source>
        <dbReference type="ARBA" id="ARBA00022448"/>
    </source>
</evidence>
<dbReference type="Gene3D" id="2.60.15.10">
    <property type="entry name" value="F0F1 ATP synthase delta/epsilon subunit, N-terminal"/>
    <property type="match status" value="1"/>
</dbReference>
<comment type="subcellular location">
    <subcellularLocation>
        <location evidence="1 8">Cell membrane</location>
        <topology evidence="1 8">Peripheral membrane protein</topology>
    </subcellularLocation>
</comment>
<dbReference type="CDD" id="cd12152">
    <property type="entry name" value="F1-ATPase_delta"/>
    <property type="match status" value="1"/>
</dbReference>
<dbReference type="OrthoDB" id="9804110at2"/>
<comment type="function">
    <text evidence="8">Produces ATP from ADP in the presence of a proton gradient across the membrane.</text>
</comment>
<dbReference type="SUPFAM" id="SSF46604">
    <property type="entry name" value="Epsilon subunit of F1F0-ATP synthase C-terminal domain"/>
    <property type="match status" value="1"/>
</dbReference>
<sequence length="133" mass="14755">MVEKSIKMEVVTPERVVFSEEVDSLIVPAAEGYLGVLPNHAPLITGLEIGVVRYKQGGRESKMAISGGFMEVYENRAIILADTAEKGDEIDLERAQRAKERAEKRLKERPPDLDVVRAELALKRALARIKAAQ</sequence>
<evidence type="ECO:0000259" key="11">
    <source>
        <dbReference type="Pfam" id="PF02823"/>
    </source>
</evidence>
<dbReference type="GO" id="GO:0005524">
    <property type="term" value="F:ATP binding"/>
    <property type="evidence" value="ECO:0007669"/>
    <property type="project" value="UniProtKB-UniRule"/>
</dbReference>
<dbReference type="SUPFAM" id="SSF51344">
    <property type="entry name" value="Epsilon subunit of F1F0-ATP synthase N-terminal domain"/>
    <property type="match status" value="1"/>
</dbReference>
<dbReference type="HAMAP" id="MF_00530">
    <property type="entry name" value="ATP_synth_epsil_bac"/>
    <property type="match status" value="1"/>
</dbReference>
<dbReference type="NCBIfam" id="TIGR01216">
    <property type="entry name" value="ATP_synt_epsi"/>
    <property type="match status" value="1"/>
</dbReference>
<keyword evidence="7 8" id="KW-0066">ATP synthesis</keyword>
<evidence type="ECO:0000313" key="12">
    <source>
        <dbReference type="EMBL" id="GAW93840.1"/>
    </source>
</evidence>
<comment type="similarity">
    <text evidence="2 8 9">Belongs to the ATPase epsilon chain family.</text>
</comment>
<keyword evidence="4 8" id="KW-0406">Ion transport</keyword>
<name>A0A1Z5HX30_9FIRM</name>
<reference evidence="13" key="1">
    <citation type="journal article" date="2017" name="Appl. Environ. Microbiol.">
        <title>Genomic analysis of Calderihabitans maritimus KKC1, a thermophilic hydrogenogenic carboxydotrophic bacterium isolated from marine sediment.</title>
        <authorList>
            <person name="Omae K."/>
            <person name="Yoneda Y."/>
            <person name="Fukuyama Y."/>
            <person name="Yoshida T."/>
            <person name="Sako Y."/>
        </authorList>
    </citation>
    <scope>NUCLEOTIDE SEQUENCE [LARGE SCALE GENOMIC DNA]</scope>
    <source>
        <strain evidence="13">KKC1</strain>
    </source>
</reference>
<dbReference type="RefSeq" id="WP_088554900.1">
    <property type="nucleotide sequence ID" value="NZ_BDGJ01000168.1"/>
</dbReference>
<evidence type="ECO:0000256" key="5">
    <source>
        <dbReference type="ARBA" id="ARBA00023136"/>
    </source>
</evidence>
<accession>A0A1Z5HX30</accession>
<dbReference type="NCBIfam" id="NF001846">
    <property type="entry name" value="PRK00571.1-3"/>
    <property type="match status" value="1"/>
</dbReference>
<keyword evidence="5 8" id="KW-0472">Membrane</keyword>
<evidence type="ECO:0000256" key="9">
    <source>
        <dbReference type="RuleBase" id="RU003656"/>
    </source>
</evidence>
<evidence type="ECO:0000313" key="13">
    <source>
        <dbReference type="Proteomes" id="UP000197032"/>
    </source>
</evidence>
<dbReference type="Pfam" id="PF02823">
    <property type="entry name" value="ATP-synt_DE_N"/>
    <property type="match status" value="1"/>
</dbReference>
<evidence type="ECO:0000256" key="4">
    <source>
        <dbReference type="ARBA" id="ARBA00023065"/>
    </source>
</evidence>
<protein>
    <recommendedName>
        <fullName evidence="8">ATP synthase epsilon chain</fullName>
    </recommendedName>
    <alternativeName>
        <fullName evidence="8">ATP synthase F1 sector epsilon subunit</fullName>
    </alternativeName>
    <alternativeName>
        <fullName evidence="8">F-ATPase epsilon subunit</fullName>
    </alternativeName>
</protein>
<dbReference type="InterPro" id="IPR020546">
    <property type="entry name" value="ATP_synth_F1_dsu/esu_N"/>
</dbReference>
<evidence type="ECO:0000259" key="10">
    <source>
        <dbReference type="Pfam" id="PF00401"/>
    </source>
</evidence>
<keyword evidence="13" id="KW-1185">Reference proteome</keyword>
<dbReference type="PANTHER" id="PTHR13822:SF10">
    <property type="entry name" value="ATP SYNTHASE EPSILON CHAIN, CHLOROPLASTIC"/>
    <property type="match status" value="1"/>
</dbReference>
<feature type="domain" description="ATP synthase epsilon subunit C-terminal" evidence="10">
    <location>
        <begin position="88"/>
        <end position="133"/>
    </location>
</feature>
<dbReference type="EMBL" id="BDGJ01000168">
    <property type="protein sequence ID" value="GAW93840.1"/>
    <property type="molecule type" value="Genomic_DNA"/>
</dbReference>
<evidence type="ECO:0000256" key="6">
    <source>
        <dbReference type="ARBA" id="ARBA00023196"/>
    </source>
</evidence>
<dbReference type="Gene3D" id="1.20.5.440">
    <property type="entry name" value="ATP synthase delta/epsilon subunit, C-terminal domain"/>
    <property type="match status" value="1"/>
</dbReference>
<dbReference type="GO" id="GO:0045259">
    <property type="term" value="C:proton-transporting ATP synthase complex"/>
    <property type="evidence" value="ECO:0007669"/>
    <property type="project" value="UniProtKB-KW"/>
</dbReference>
<keyword evidence="8" id="KW-1003">Cell membrane</keyword>
<comment type="caution">
    <text evidence="12">The sequence shown here is derived from an EMBL/GenBank/DDBJ whole genome shotgun (WGS) entry which is preliminary data.</text>
</comment>
<comment type="subunit">
    <text evidence="8 9">F-type ATPases have 2 components, CF(1) - the catalytic core - and CF(0) - the membrane proton channel. CF(1) has five subunits: alpha(3), beta(3), gamma(1), delta(1), epsilon(1). CF(0) has three main subunits: a, b and c.</text>
</comment>
<dbReference type="Pfam" id="PF00401">
    <property type="entry name" value="ATP-synt_DE"/>
    <property type="match status" value="1"/>
</dbReference>